<dbReference type="InParanoid" id="D6RPW5"/>
<comment type="caution">
    <text evidence="2">The sequence shown here is derived from an EMBL/GenBank/DDBJ whole genome shotgun (WGS) entry which is preliminary data.</text>
</comment>
<keyword evidence="3" id="KW-1185">Reference proteome</keyword>
<organism evidence="2 3">
    <name type="scientific">Coprinopsis cinerea (strain Okayama-7 / 130 / ATCC MYA-4618 / FGSC 9003)</name>
    <name type="common">Inky cap fungus</name>
    <name type="synonym">Hormographiella aspergillata</name>
    <dbReference type="NCBI Taxonomy" id="240176"/>
    <lineage>
        <taxon>Eukaryota</taxon>
        <taxon>Fungi</taxon>
        <taxon>Dikarya</taxon>
        <taxon>Basidiomycota</taxon>
        <taxon>Agaricomycotina</taxon>
        <taxon>Agaricomycetes</taxon>
        <taxon>Agaricomycetidae</taxon>
        <taxon>Agaricales</taxon>
        <taxon>Agaricineae</taxon>
        <taxon>Psathyrellaceae</taxon>
        <taxon>Coprinopsis</taxon>
    </lineage>
</organism>
<dbReference type="EMBL" id="AACS02000010">
    <property type="protein sequence ID" value="EFI26864.1"/>
    <property type="molecule type" value="Genomic_DNA"/>
</dbReference>
<dbReference type="GeneID" id="9378779"/>
<dbReference type="Proteomes" id="UP000001861">
    <property type="component" value="Unassembled WGS sequence"/>
</dbReference>
<protein>
    <submittedName>
        <fullName evidence="2">Uncharacterized protein</fullName>
    </submittedName>
</protein>
<name>D6RPW5_COPC7</name>
<evidence type="ECO:0000256" key="1">
    <source>
        <dbReference type="SAM" id="MobiDB-lite"/>
    </source>
</evidence>
<dbReference type="VEuPathDB" id="FungiDB:CC1G_15266"/>
<proteinExistence type="predicted"/>
<gene>
    <name evidence="2" type="ORF">CC1G_15266</name>
</gene>
<dbReference type="AlphaFoldDB" id="D6RPW5"/>
<feature type="compositionally biased region" description="Polar residues" evidence="1">
    <location>
        <begin position="387"/>
        <end position="399"/>
    </location>
</feature>
<reference evidence="2 3" key="1">
    <citation type="journal article" date="2010" name="Proc. Natl. Acad. Sci. U.S.A.">
        <title>Insights into evolution of multicellular fungi from the assembled chromosomes of the mushroom Coprinopsis cinerea (Coprinus cinereus).</title>
        <authorList>
            <person name="Stajich J.E."/>
            <person name="Wilke S.K."/>
            <person name="Ahren D."/>
            <person name="Au C.H."/>
            <person name="Birren B.W."/>
            <person name="Borodovsky M."/>
            <person name="Burns C."/>
            <person name="Canback B."/>
            <person name="Casselton L.A."/>
            <person name="Cheng C.K."/>
            <person name="Deng J."/>
            <person name="Dietrich F.S."/>
            <person name="Fargo D.C."/>
            <person name="Farman M.L."/>
            <person name="Gathman A.C."/>
            <person name="Goldberg J."/>
            <person name="Guigo R."/>
            <person name="Hoegger P.J."/>
            <person name="Hooker J.B."/>
            <person name="Huggins A."/>
            <person name="James T.Y."/>
            <person name="Kamada T."/>
            <person name="Kilaru S."/>
            <person name="Kodira C."/>
            <person name="Kues U."/>
            <person name="Kupfer D."/>
            <person name="Kwan H.S."/>
            <person name="Lomsadze A."/>
            <person name="Li W."/>
            <person name="Lilly W.W."/>
            <person name="Ma L.J."/>
            <person name="Mackey A.J."/>
            <person name="Manning G."/>
            <person name="Martin F."/>
            <person name="Muraguchi H."/>
            <person name="Natvig D.O."/>
            <person name="Palmerini H."/>
            <person name="Ramesh M.A."/>
            <person name="Rehmeyer C.J."/>
            <person name="Roe B.A."/>
            <person name="Shenoy N."/>
            <person name="Stanke M."/>
            <person name="Ter-Hovhannisyan V."/>
            <person name="Tunlid A."/>
            <person name="Velagapudi R."/>
            <person name="Vision T.J."/>
            <person name="Zeng Q."/>
            <person name="Zolan M.E."/>
            <person name="Pukkila P.J."/>
        </authorList>
    </citation>
    <scope>NUCLEOTIDE SEQUENCE [LARGE SCALE GENOMIC DNA]</scope>
    <source>
        <strain evidence="3">Okayama-7 / 130 / ATCC MYA-4618 / FGSC 9003</strain>
    </source>
</reference>
<sequence length="399" mass="44512">MSTEFQVLDNLPFFFGRVRVRREDSAAAHSALVHIPYIVQNLYDDDDLRRTRDPNHIHAEKVPPTAEKALEKEECQAPTLPDRRRLLSRFQEPKERNRWWRNVHMLDKVVIKSLRQILDKEGADGKSPPGPQRVIIKSPGHTSGHTRKKPSSEKIWNTWKGRRCDKMELEEGSVTGSVSDGGEELLQPDVFVCRPRDSTTPTNDIPTSLYSIEKPSSQMMISNTYGTCCGCECLACQNVLVSKTSQNSPLGKIKEIGSKAGLLGGWMVARQPPGFISKMCDVVKRGLSESLRRRRLPQTQCVINTWRAGTQISTRGVGGAKRTAHFVKARCRSLTELRGGRRLYVGISAIDGLRIWEPASGALGPSRMGPKKSPFPPLQGEKDFEIGSQNSGTSDISNR</sequence>
<dbReference type="KEGG" id="cci:CC1G_15266"/>
<evidence type="ECO:0000313" key="2">
    <source>
        <dbReference type="EMBL" id="EFI26864.1"/>
    </source>
</evidence>
<accession>D6RPW5</accession>
<feature type="region of interest" description="Disordered" evidence="1">
    <location>
        <begin position="121"/>
        <end position="153"/>
    </location>
</feature>
<dbReference type="HOGENOM" id="CLU_690808_0_0_1"/>
<dbReference type="RefSeq" id="XP_002910358.1">
    <property type="nucleotide sequence ID" value="XM_002910312.1"/>
</dbReference>
<feature type="region of interest" description="Disordered" evidence="1">
    <location>
        <begin position="361"/>
        <end position="399"/>
    </location>
</feature>
<evidence type="ECO:0000313" key="3">
    <source>
        <dbReference type="Proteomes" id="UP000001861"/>
    </source>
</evidence>